<comment type="caution">
    <text evidence="2">The sequence shown here is derived from an EMBL/GenBank/DDBJ whole genome shotgun (WGS) entry which is preliminary data.</text>
</comment>
<sequence>MGRCPSHCDPDGSHQPPAHRHDPRGCGVGRCSALRRRPSEAGRCSDPTP</sequence>
<organism evidence="2 3">
    <name type="scientific">Saccharothrix ecbatanensis</name>
    <dbReference type="NCBI Taxonomy" id="1105145"/>
    <lineage>
        <taxon>Bacteria</taxon>
        <taxon>Bacillati</taxon>
        <taxon>Actinomycetota</taxon>
        <taxon>Actinomycetes</taxon>
        <taxon>Pseudonocardiales</taxon>
        <taxon>Pseudonocardiaceae</taxon>
        <taxon>Saccharothrix</taxon>
    </lineage>
</organism>
<dbReference type="EMBL" id="JACHMO010000001">
    <property type="protein sequence ID" value="MBB5802149.1"/>
    <property type="molecule type" value="Genomic_DNA"/>
</dbReference>
<evidence type="ECO:0000313" key="3">
    <source>
        <dbReference type="Proteomes" id="UP000552097"/>
    </source>
</evidence>
<feature type="region of interest" description="Disordered" evidence="1">
    <location>
        <begin position="1"/>
        <end position="31"/>
    </location>
</feature>
<name>A0A7W9HHW5_9PSEU</name>
<accession>A0A7W9HHW5</accession>
<protein>
    <submittedName>
        <fullName evidence="2">Uncharacterized protein</fullName>
    </submittedName>
</protein>
<reference evidence="2 3" key="1">
    <citation type="submission" date="2020-08" db="EMBL/GenBank/DDBJ databases">
        <title>Sequencing the genomes of 1000 actinobacteria strains.</title>
        <authorList>
            <person name="Klenk H.-P."/>
        </authorList>
    </citation>
    <scope>NUCLEOTIDE SEQUENCE [LARGE SCALE GENOMIC DNA]</scope>
    <source>
        <strain evidence="2 3">DSM 45486</strain>
    </source>
</reference>
<keyword evidence="3" id="KW-1185">Reference proteome</keyword>
<gene>
    <name evidence="2" type="ORF">F4560_001917</name>
</gene>
<dbReference type="AlphaFoldDB" id="A0A7W9HHW5"/>
<evidence type="ECO:0000256" key="1">
    <source>
        <dbReference type="SAM" id="MobiDB-lite"/>
    </source>
</evidence>
<evidence type="ECO:0000313" key="2">
    <source>
        <dbReference type="EMBL" id="MBB5802149.1"/>
    </source>
</evidence>
<dbReference type="Proteomes" id="UP000552097">
    <property type="component" value="Unassembled WGS sequence"/>
</dbReference>
<proteinExistence type="predicted"/>
<feature type="compositionally biased region" description="Basic and acidic residues" evidence="1">
    <location>
        <begin position="1"/>
        <end position="12"/>
    </location>
</feature>